<dbReference type="CDD" id="cd00093">
    <property type="entry name" value="HTH_XRE"/>
    <property type="match status" value="1"/>
</dbReference>
<protein>
    <recommendedName>
        <fullName evidence="2">HTH cro/C1-type domain-containing protein</fullName>
    </recommendedName>
</protein>
<dbReference type="GO" id="GO:0003677">
    <property type="term" value="F:DNA binding"/>
    <property type="evidence" value="ECO:0007669"/>
    <property type="project" value="UniProtKB-KW"/>
</dbReference>
<name>A0A829Y7T8_9GAMM</name>
<comment type="caution">
    <text evidence="3">The sequence shown here is derived from an EMBL/GenBank/DDBJ whole genome shotgun (WGS) entry which is preliminary data.</text>
</comment>
<dbReference type="PANTHER" id="PTHR46558:SF11">
    <property type="entry name" value="HTH-TYPE TRANSCRIPTIONAL REGULATOR XRE"/>
    <property type="match status" value="1"/>
</dbReference>
<reference evidence="4" key="1">
    <citation type="submission" date="2020-01" db="EMBL/GenBank/DDBJ databases">
        <title>'Steroidobacter agaridevorans' sp. nov., agar-degrading bacteria isolated from rhizosphere soils.</title>
        <authorList>
            <person name="Ikenaga M."/>
            <person name="Kataoka M."/>
            <person name="Murouchi A."/>
            <person name="Katsuragi S."/>
            <person name="Sakai M."/>
        </authorList>
    </citation>
    <scope>NUCLEOTIDE SEQUENCE [LARGE SCALE GENOMIC DNA]</scope>
    <source>
        <strain evidence="4">YU21-B</strain>
    </source>
</reference>
<sequence>MIKQESRAYFRALGAHVTKLRKSRGMTQAELARAVGVSQQCVFAWEIGDRRISVLVLAKLSKIFSTSVENIVGLSRPLRMQKGRLSPRCVRHAERLQALSKTQQRFIIRIIDVLEADPRRVVRYNRRKH</sequence>
<dbReference type="SUPFAM" id="SSF47413">
    <property type="entry name" value="lambda repressor-like DNA-binding domains"/>
    <property type="match status" value="1"/>
</dbReference>
<evidence type="ECO:0000313" key="4">
    <source>
        <dbReference type="Proteomes" id="UP000445000"/>
    </source>
</evidence>
<dbReference type="EMBL" id="BLJN01000001">
    <property type="protein sequence ID" value="GFE79260.1"/>
    <property type="molecule type" value="Genomic_DNA"/>
</dbReference>
<dbReference type="RefSeq" id="WP_161810951.1">
    <property type="nucleotide sequence ID" value="NZ_BLJN01000001.1"/>
</dbReference>
<dbReference type="Gene3D" id="1.10.260.40">
    <property type="entry name" value="lambda repressor-like DNA-binding domains"/>
    <property type="match status" value="1"/>
</dbReference>
<evidence type="ECO:0000256" key="1">
    <source>
        <dbReference type="ARBA" id="ARBA00023125"/>
    </source>
</evidence>
<accession>A0A829Y7T8</accession>
<dbReference type="Proteomes" id="UP000445000">
    <property type="component" value="Unassembled WGS sequence"/>
</dbReference>
<keyword evidence="4" id="KW-1185">Reference proteome</keyword>
<dbReference type="Pfam" id="PF01381">
    <property type="entry name" value="HTH_3"/>
    <property type="match status" value="1"/>
</dbReference>
<keyword evidence="1" id="KW-0238">DNA-binding</keyword>
<dbReference type="PROSITE" id="PS50943">
    <property type="entry name" value="HTH_CROC1"/>
    <property type="match status" value="1"/>
</dbReference>
<evidence type="ECO:0000313" key="3">
    <source>
        <dbReference type="EMBL" id="GFE79260.1"/>
    </source>
</evidence>
<proteinExistence type="predicted"/>
<organism evidence="3 4">
    <name type="scientific">Steroidobacter agaridevorans</name>
    <dbReference type="NCBI Taxonomy" id="2695856"/>
    <lineage>
        <taxon>Bacteria</taxon>
        <taxon>Pseudomonadati</taxon>
        <taxon>Pseudomonadota</taxon>
        <taxon>Gammaproteobacteria</taxon>
        <taxon>Steroidobacterales</taxon>
        <taxon>Steroidobacteraceae</taxon>
        <taxon>Steroidobacter</taxon>
    </lineage>
</organism>
<dbReference type="AlphaFoldDB" id="A0A829Y7T8"/>
<dbReference type="InterPro" id="IPR010982">
    <property type="entry name" value="Lambda_DNA-bd_dom_sf"/>
</dbReference>
<dbReference type="InterPro" id="IPR001387">
    <property type="entry name" value="Cro/C1-type_HTH"/>
</dbReference>
<dbReference type="PANTHER" id="PTHR46558">
    <property type="entry name" value="TRACRIPTIONAL REGULATORY PROTEIN-RELATED-RELATED"/>
    <property type="match status" value="1"/>
</dbReference>
<feature type="domain" description="HTH cro/C1-type" evidence="2">
    <location>
        <begin position="17"/>
        <end position="71"/>
    </location>
</feature>
<dbReference type="SMART" id="SM00530">
    <property type="entry name" value="HTH_XRE"/>
    <property type="match status" value="1"/>
</dbReference>
<evidence type="ECO:0000259" key="2">
    <source>
        <dbReference type="PROSITE" id="PS50943"/>
    </source>
</evidence>
<gene>
    <name evidence="3" type="ORF">GCM10011487_12600</name>
</gene>